<reference evidence="9 10" key="1">
    <citation type="submission" date="2019-05" db="EMBL/GenBank/DDBJ databases">
        <title>The metagenome of a microbial culture collection derived from dairy environment covers the genomic content of the human microbiome.</title>
        <authorList>
            <person name="Roder T."/>
            <person name="Wuthrich D."/>
            <person name="Sattari Z."/>
            <person name="Von Ah U."/>
            <person name="Bar C."/>
            <person name="Ronchi F."/>
            <person name="Macpherson A.J."/>
            <person name="Ganal-Vonarburg S.C."/>
            <person name="Bruggmann R."/>
            <person name="Vergeres G."/>
        </authorList>
    </citation>
    <scope>NUCLEOTIDE SEQUENCE [LARGE SCALE GENOMIC DNA]</scope>
    <source>
        <strain evidence="9 10">FAM 24227</strain>
    </source>
</reference>
<sequence>MENYILNDGFAIPKVGLGTYGLRGELGVRQIETAIQSGYRLIDSAYNYENEGIVGKAIRNSGVSRDQITLTSKLPGRYHEYDKAMIAIQESIARTGLDYIDLYLIHWPNPKEDKYIEAWQALIDAQKLGLVRSIGTSNFLPEHIDRLEKETGILPAVNQVETQPNFNQEAQREYDASKGIITEAWSPVGRAADMMSNDLITAIAQAHNKTAYQVILRWHIQRGFLPIPKSGNYQRQRQNIDIFDFNLSEGEVAKINSMSHEDGRQKDQNPAEYQEF</sequence>
<keyword evidence="3" id="KW-0560">Oxidoreductase</keyword>
<dbReference type="OrthoDB" id="9804790at2"/>
<evidence type="ECO:0000313" key="9">
    <source>
        <dbReference type="EMBL" id="TLQ40932.1"/>
    </source>
</evidence>
<feature type="active site" description="Proton donor" evidence="4">
    <location>
        <position position="48"/>
    </location>
</feature>
<dbReference type="InterPro" id="IPR020471">
    <property type="entry name" value="AKR"/>
</dbReference>
<dbReference type="PROSITE" id="PS00798">
    <property type="entry name" value="ALDOKETO_REDUCTASE_1"/>
    <property type="match status" value="1"/>
</dbReference>
<evidence type="ECO:0000256" key="7">
    <source>
        <dbReference type="SAM" id="MobiDB-lite"/>
    </source>
</evidence>
<dbReference type="InterPro" id="IPR023210">
    <property type="entry name" value="NADP_OxRdtase_dom"/>
</dbReference>
<dbReference type="SUPFAM" id="SSF51430">
    <property type="entry name" value="NAD(P)-linked oxidoreductase"/>
    <property type="match status" value="1"/>
</dbReference>
<dbReference type="PIRSF" id="PIRSF000097">
    <property type="entry name" value="AKR"/>
    <property type="match status" value="1"/>
</dbReference>
<dbReference type="GO" id="GO:0016616">
    <property type="term" value="F:oxidoreductase activity, acting on the CH-OH group of donors, NAD or NADP as acceptor"/>
    <property type="evidence" value="ECO:0007669"/>
    <property type="project" value="UniProtKB-ARBA"/>
</dbReference>
<dbReference type="Pfam" id="PF00248">
    <property type="entry name" value="Aldo_ket_red"/>
    <property type="match status" value="1"/>
</dbReference>
<evidence type="ECO:0000256" key="6">
    <source>
        <dbReference type="PIRSR" id="PIRSR000097-3"/>
    </source>
</evidence>
<dbReference type="CDD" id="cd19132">
    <property type="entry name" value="AKR_AKR5D1_E1"/>
    <property type="match status" value="1"/>
</dbReference>
<dbReference type="Gene3D" id="3.20.20.100">
    <property type="entry name" value="NADP-dependent oxidoreductase domain"/>
    <property type="match status" value="1"/>
</dbReference>
<comment type="similarity">
    <text evidence="1">Belongs to the aldo/keto reductase family.</text>
</comment>
<evidence type="ECO:0000256" key="2">
    <source>
        <dbReference type="ARBA" id="ARBA00022857"/>
    </source>
</evidence>
<protein>
    <submittedName>
        <fullName evidence="9">Aldo/keto reductase</fullName>
    </submittedName>
</protein>
<keyword evidence="2" id="KW-0521">NADP</keyword>
<dbReference type="AlphaFoldDB" id="A0A5R9DWV0"/>
<accession>A0A5R9DWV0</accession>
<evidence type="ECO:0000256" key="4">
    <source>
        <dbReference type="PIRSR" id="PIRSR000097-1"/>
    </source>
</evidence>
<feature type="binding site" evidence="5">
    <location>
        <position position="106"/>
    </location>
    <ligand>
        <name>substrate</name>
    </ligand>
</feature>
<dbReference type="PANTHER" id="PTHR43827">
    <property type="entry name" value="2,5-DIKETO-D-GLUCONIC ACID REDUCTASE"/>
    <property type="match status" value="1"/>
</dbReference>
<dbReference type="FunFam" id="3.20.20.100:FF:000015">
    <property type="entry name" value="Oxidoreductase, aldo/keto reductase family"/>
    <property type="match status" value="1"/>
</dbReference>
<dbReference type="EMBL" id="VBSP01000022">
    <property type="protein sequence ID" value="TLQ40932.1"/>
    <property type="molecule type" value="Genomic_DNA"/>
</dbReference>
<organism evidence="9 10">
    <name type="scientific">Ruoffia tabacinasalis</name>
    <dbReference type="NCBI Taxonomy" id="87458"/>
    <lineage>
        <taxon>Bacteria</taxon>
        <taxon>Bacillati</taxon>
        <taxon>Bacillota</taxon>
        <taxon>Bacilli</taxon>
        <taxon>Lactobacillales</taxon>
        <taxon>Aerococcaceae</taxon>
        <taxon>Ruoffia</taxon>
    </lineage>
</organism>
<gene>
    <name evidence="9" type="ORF">FEZ33_07105</name>
</gene>
<dbReference type="PRINTS" id="PR00069">
    <property type="entry name" value="ALDKETRDTASE"/>
</dbReference>
<dbReference type="RefSeq" id="WP_138404709.1">
    <property type="nucleotide sequence ID" value="NZ_VBSP01000022.1"/>
</dbReference>
<dbReference type="Proteomes" id="UP000306420">
    <property type="component" value="Unassembled WGS sequence"/>
</dbReference>
<comment type="caution">
    <text evidence="9">The sequence shown here is derived from an EMBL/GenBank/DDBJ whole genome shotgun (WGS) entry which is preliminary data.</text>
</comment>
<evidence type="ECO:0000256" key="5">
    <source>
        <dbReference type="PIRSR" id="PIRSR000097-2"/>
    </source>
</evidence>
<dbReference type="InterPro" id="IPR036812">
    <property type="entry name" value="NAD(P)_OxRdtase_dom_sf"/>
</dbReference>
<feature type="domain" description="NADP-dependent oxidoreductase" evidence="8">
    <location>
        <begin position="26"/>
        <end position="258"/>
    </location>
</feature>
<feature type="compositionally biased region" description="Basic and acidic residues" evidence="7">
    <location>
        <begin position="259"/>
        <end position="269"/>
    </location>
</feature>
<evidence type="ECO:0000256" key="3">
    <source>
        <dbReference type="ARBA" id="ARBA00023002"/>
    </source>
</evidence>
<dbReference type="PANTHER" id="PTHR43827:SF3">
    <property type="entry name" value="NADP-DEPENDENT OXIDOREDUCTASE DOMAIN-CONTAINING PROTEIN"/>
    <property type="match status" value="1"/>
</dbReference>
<evidence type="ECO:0000313" key="10">
    <source>
        <dbReference type="Proteomes" id="UP000306420"/>
    </source>
</evidence>
<evidence type="ECO:0000256" key="1">
    <source>
        <dbReference type="ARBA" id="ARBA00007905"/>
    </source>
</evidence>
<proteinExistence type="inferred from homology"/>
<feature type="site" description="Lowers pKa of active site Tyr" evidence="6">
    <location>
        <position position="73"/>
    </location>
</feature>
<name>A0A5R9DWV0_9LACT</name>
<dbReference type="InterPro" id="IPR018170">
    <property type="entry name" value="Aldo/ket_reductase_CS"/>
</dbReference>
<feature type="region of interest" description="Disordered" evidence="7">
    <location>
        <begin position="257"/>
        <end position="276"/>
    </location>
</feature>
<evidence type="ECO:0000259" key="8">
    <source>
        <dbReference type="Pfam" id="PF00248"/>
    </source>
</evidence>